<dbReference type="EMBL" id="DWXX01000024">
    <property type="protein sequence ID" value="HJB58277.1"/>
    <property type="molecule type" value="Genomic_DNA"/>
</dbReference>
<name>A0A9D2MCR9_9FIRM</name>
<feature type="transmembrane region" description="Helical" evidence="1">
    <location>
        <begin position="35"/>
        <end position="55"/>
    </location>
</feature>
<protein>
    <submittedName>
        <fullName evidence="2">Uncharacterized protein</fullName>
    </submittedName>
</protein>
<evidence type="ECO:0000256" key="1">
    <source>
        <dbReference type="SAM" id="Phobius"/>
    </source>
</evidence>
<evidence type="ECO:0000313" key="3">
    <source>
        <dbReference type="Proteomes" id="UP000824211"/>
    </source>
</evidence>
<comment type="caution">
    <text evidence="2">The sequence shown here is derived from an EMBL/GenBank/DDBJ whole genome shotgun (WGS) entry which is preliminary data.</text>
</comment>
<accession>A0A9D2MCR9</accession>
<dbReference type="AlphaFoldDB" id="A0A9D2MCR9"/>
<gene>
    <name evidence="2" type="ORF">H9771_01225</name>
</gene>
<evidence type="ECO:0000313" key="2">
    <source>
        <dbReference type="EMBL" id="HJB58277.1"/>
    </source>
</evidence>
<keyword evidence="1" id="KW-0812">Transmembrane</keyword>
<keyword evidence="1" id="KW-0472">Membrane</keyword>
<keyword evidence="1" id="KW-1133">Transmembrane helix</keyword>
<dbReference type="Proteomes" id="UP000824211">
    <property type="component" value="Unassembled WGS sequence"/>
</dbReference>
<organism evidence="2 3">
    <name type="scientific">Candidatus Faecalibacterium faecipullorum</name>
    <dbReference type="NCBI Taxonomy" id="2838578"/>
    <lineage>
        <taxon>Bacteria</taxon>
        <taxon>Bacillati</taxon>
        <taxon>Bacillota</taxon>
        <taxon>Clostridia</taxon>
        <taxon>Eubacteriales</taxon>
        <taxon>Oscillospiraceae</taxon>
        <taxon>Faecalibacterium</taxon>
    </lineage>
</organism>
<proteinExistence type="predicted"/>
<reference evidence="2" key="1">
    <citation type="journal article" date="2021" name="PeerJ">
        <title>Extensive microbial diversity within the chicken gut microbiome revealed by metagenomics and culture.</title>
        <authorList>
            <person name="Gilroy R."/>
            <person name="Ravi A."/>
            <person name="Getino M."/>
            <person name="Pursley I."/>
            <person name="Horton D.L."/>
            <person name="Alikhan N.F."/>
            <person name="Baker D."/>
            <person name="Gharbi K."/>
            <person name="Hall N."/>
            <person name="Watson M."/>
            <person name="Adriaenssens E.M."/>
            <person name="Foster-Nyarko E."/>
            <person name="Jarju S."/>
            <person name="Secka A."/>
            <person name="Antonio M."/>
            <person name="Oren A."/>
            <person name="Chaudhuri R.R."/>
            <person name="La Ragione R."/>
            <person name="Hildebrand F."/>
            <person name="Pallen M.J."/>
        </authorList>
    </citation>
    <scope>NUCLEOTIDE SEQUENCE</scope>
    <source>
        <strain evidence="2">ChiHjej9B8-13557</strain>
    </source>
</reference>
<sequence length="250" mass="27780">MASYLYERDIKEEDLRPVREKHYTRRERWNNWWDYNLKWVLIAAVVIGFVGYSFIGQYLFTVHPDYNVAVVSPYYLPDDTLEALQTQLAAYGEDMNGDGETVVTVNVYTVDYSGGGDAYLAMAGTTKLFADVQGALSSIYILADPAGFEENTGALRYLDGSLPEGGSDEDWWNMVYRWTDCPVLTGLELGGYGPDATQAYSGDSQEYMSRFYVAFRGAWNEGSADSIAPSEPLWQALTAGAVSTAAEDAE</sequence>
<reference evidence="2" key="2">
    <citation type="submission" date="2021-04" db="EMBL/GenBank/DDBJ databases">
        <authorList>
            <person name="Gilroy R."/>
        </authorList>
    </citation>
    <scope>NUCLEOTIDE SEQUENCE</scope>
    <source>
        <strain evidence="2">ChiHjej9B8-13557</strain>
    </source>
</reference>